<accession>A0ABY7U4K4</accession>
<dbReference type="RefSeq" id="WP_022863853.1">
    <property type="nucleotide sequence ID" value="NZ_ATVG01000020.1"/>
</dbReference>
<organism evidence="1 2">
    <name type="scientific">Corynebacterium massiliense DSM 45435</name>
    <dbReference type="NCBI Taxonomy" id="1121364"/>
    <lineage>
        <taxon>Bacteria</taxon>
        <taxon>Bacillati</taxon>
        <taxon>Actinomycetota</taxon>
        <taxon>Actinomycetes</taxon>
        <taxon>Mycobacteriales</taxon>
        <taxon>Corynebacteriaceae</taxon>
        <taxon>Corynebacterium</taxon>
    </lineage>
</organism>
<dbReference type="Proteomes" id="UP001220064">
    <property type="component" value="Chromosome"/>
</dbReference>
<sequence length="213" mass="23769">MNGPSITQKLRDNGALDSRGRWIIGSTHRQGGCWEGELPAGPDLAEQLAGVDRFPWLPAPLFESDDFITRFDKASQYFRARRAQGLSYSQMYRDDHLAEAISLAVAETTSLDLAVRLKDKIVDAVETKVRSEGSRAKRAEFLTRLGVTSQDLLEFPYRVAGENNRRWRDFISRHLLADIVMFAQAQTLSLPFPQATVAVQEWAAGLSKPTSAS</sequence>
<gene>
    <name evidence="1" type="ORF">CMASS_00730</name>
</gene>
<evidence type="ECO:0000313" key="2">
    <source>
        <dbReference type="Proteomes" id="UP001220064"/>
    </source>
</evidence>
<keyword evidence="2" id="KW-1185">Reference proteome</keyword>
<reference evidence="1 2" key="1">
    <citation type="submission" date="2020-10" db="EMBL/GenBank/DDBJ databases">
        <title>Complete genome sequence of Corynebacterium massiliense DSM 45435, type strain of Corynebacterium massiliense.</title>
        <authorList>
            <person name="Busche T."/>
            <person name="Kalinowski J."/>
            <person name="Ruckert C."/>
        </authorList>
    </citation>
    <scope>NUCLEOTIDE SEQUENCE [LARGE SCALE GENOMIC DNA]</scope>
    <source>
        <strain evidence="1 2">DSM 45435</strain>
    </source>
</reference>
<dbReference type="EMBL" id="CP063189">
    <property type="protein sequence ID" value="WCZ31613.1"/>
    <property type="molecule type" value="Genomic_DNA"/>
</dbReference>
<evidence type="ECO:0000313" key="1">
    <source>
        <dbReference type="EMBL" id="WCZ31613.1"/>
    </source>
</evidence>
<protein>
    <submittedName>
        <fullName evidence="1">Uncharacterized protein</fullName>
    </submittedName>
</protein>
<proteinExistence type="predicted"/>
<name>A0ABY7U4K4_9CORY</name>